<evidence type="ECO:0000313" key="2">
    <source>
        <dbReference type="EMBL" id="KKO45889.1"/>
    </source>
</evidence>
<dbReference type="AlphaFoldDB" id="A0A0M2V642"/>
<proteinExistence type="inferred from homology"/>
<evidence type="ECO:0000256" key="1">
    <source>
        <dbReference type="ARBA" id="ARBA00009981"/>
    </source>
</evidence>
<sequence length="88" mass="9984">MRIETISYIKQHAATLSVEEPIVVTQGGKPVYRIESEASARLRDEGLALLKLMNLAERDIRSGNTLSVEDTLQQLQQQLLQEQLKLHE</sequence>
<dbReference type="EMBL" id="LAHO01000006">
    <property type="protein sequence ID" value="KKO45889.1"/>
    <property type="molecule type" value="Genomic_DNA"/>
</dbReference>
<dbReference type="OrthoDB" id="6168250at2"/>
<gene>
    <name evidence="2" type="ORF">WG68_07675</name>
</gene>
<reference evidence="2 3" key="1">
    <citation type="submission" date="2015-03" db="EMBL/GenBank/DDBJ databases">
        <title>Draft genome sequences of two protease-producing strains of Arsukibacterium isolated from two cold and alkaline environments.</title>
        <authorList>
            <person name="Lylloff J.E."/>
            <person name="Skov L.B."/>
            <person name="Jepsen M."/>
            <person name="Hallin P.F."/>
            <person name="Sorensen S.J."/>
            <person name="Stougaard P."/>
            <person name="Glaring M.A."/>
        </authorList>
    </citation>
    <scope>NUCLEOTIDE SEQUENCE [LARGE SCALE GENOMIC DNA]</scope>
    <source>
        <strain evidence="2 3">GCM72</strain>
    </source>
</reference>
<keyword evidence="3" id="KW-1185">Reference proteome</keyword>
<dbReference type="STRING" id="336831.WG68_07675"/>
<name>A0A0M2V642_9GAMM</name>
<dbReference type="SUPFAM" id="SSF143120">
    <property type="entry name" value="YefM-like"/>
    <property type="match status" value="1"/>
</dbReference>
<dbReference type="Proteomes" id="UP000034228">
    <property type="component" value="Unassembled WGS sequence"/>
</dbReference>
<protein>
    <submittedName>
        <fullName evidence="2">Prevent-host-death protein</fullName>
    </submittedName>
</protein>
<accession>A0A0M2V642</accession>
<dbReference type="PATRIC" id="fig|336831.14.peg.740"/>
<comment type="caution">
    <text evidence="2">The sequence shown here is derived from an EMBL/GenBank/DDBJ whole genome shotgun (WGS) entry which is preliminary data.</text>
</comment>
<organism evidence="2 3">
    <name type="scientific">Arsukibacterium ikkense</name>
    <dbReference type="NCBI Taxonomy" id="336831"/>
    <lineage>
        <taxon>Bacteria</taxon>
        <taxon>Pseudomonadati</taxon>
        <taxon>Pseudomonadota</taxon>
        <taxon>Gammaproteobacteria</taxon>
        <taxon>Chromatiales</taxon>
        <taxon>Chromatiaceae</taxon>
        <taxon>Arsukibacterium</taxon>
    </lineage>
</organism>
<evidence type="ECO:0000313" key="3">
    <source>
        <dbReference type="Proteomes" id="UP000034228"/>
    </source>
</evidence>
<comment type="similarity">
    <text evidence="1">Belongs to the phD/YefM antitoxin family.</text>
</comment>
<dbReference type="RefSeq" id="WP_046557094.1">
    <property type="nucleotide sequence ID" value="NZ_LAHO01000006.1"/>
</dbReference>
<dbReference type="InterPro" id="IPR036165">
    <property type="entry name" value="YefM-like_sf"/>
</dbReference>